<comment type="caution">
    <text evidence="1">The sequence shown here is derived from an EMBL/GenBank/DDBJ whole genome shotgun (WGS) entry which is preliminary data.</text>
</comment>
<organism evidence="1 2">
    <name type="scientific">Bowmanella dokdonensis</name>
    <dbReference type="NCBI Taxonomy" id="751969"/>
    <lineage>
        <taxon>Bacteria</taxon>
        <taxon>Pseudomonadati</taxon>
        <taxon>Pseudomonadota</taxon>
        <taxon>Gammaproteobacteria</taxon>
        <taxon>Alteromonadales</taxon>
        <taxon>Alteromonadaceae</taxon>
        <taxon>Bowmanella</taxon>
    </lineage>
</organism>
<protein>
    <submittedName>
        <fullName evidence="1">DUF707 domain-containing protein</fullName>
    </submittedName>
</protein>
<dbReference type="InterPro" id="IPR007877">
    <property type="entry name" value="DUF707"/>
</dbReference>
<accession>A0A939DRP1</accession>
<dbReference type="Proteomes" id="UP000664654">
    <property type="component" value="Unassembled WGS sequence"/>
</dbReference>
<evidence type="ECO:0000313" key="2">
    <source>
        <dbReference type="Proteomes" id="UP000664654"/>
    </source>
</evidence>
<proteinExistence type="predicted"/>
<dbReference type="RefSeq" id="WP_206575622.1">
    <property type="nucleotide sequence ID" value="NZ_JAFKCV010000019.1"/>
</dbReference>
<keyword evidence="2" id="KW-1185">Reference proteome</keyword>
<sequence length="271" mass="31762">MSYPKKRSDYLIFSSIGDSSNISCWLGDRNFDLWLAYYGDDKSDKFSSDCEFYIRKKGAKFPNFYHLYGQLKDVVHQYKYIMIADDDLVISAGELNKFFDIIDEQQLSLAQPAFDLCGKVSHKVTKMHSLSKLRYTNFVEVTCPAFKTTYLKKFMNVYDEEIVGWGADWWFSSMVEELDGFRNTIAIVDQVTCLNPLDSTKKNGREIDRIQNTETRQQVWSKVKQHYGLNIEEVARQKQRILSFDPVLLLKYTKMRAGWIALRLLERINPR</sequence>
<dbReference type="SUPFAM" id="SSF53448">
    <property type="entry name" value="Nucleotide-diphospho-sugar transferases"/>
    <property type="match status" value="1"/>
</dbReference>
<dbReference type="InterPro" id="IPR029044">
    <property type="entry name" value="Nucleotide-diphossugar_trans"/>
</dbReference>
<reference evidence="1" key="1">
    <citation type="submission" date="2021-03" db="EMBL/GenBank/DDBJ databases">
        <title>novel species isolated from a fishpond in China.</title>
        <authorList>
            <person name="Lu H."/>
            <person name="Cai Z."/>
        </authorList>
    </citation>
    <scope>NUCLEOTIDE SEQUENCE</scope>
    <source>
        <strain evidence="1">JCM 30855</strain>
    </source>
</reference>
<gene>
    <name evidence="1" type="ORF">J0A66_19950</name>
</gene>
<dbReference type="Pfam" id="PF05212">
    <property type="entry name" value="DUF707"/>
    <property type="match status" value="1"/>
</dbReference>
<dbReference type="EMBL" id="JAFKCV010000019">
    <property type="protein sequence ID" value="MBN7827514.1"/>
    <property type="molecule type" value="Genomic_DNA"/>
</dbReference>
<evidence type="ECO:0000313" key="1">
    <source>
        <dbReference type="EMBL" id="MBN7827514.1"/>
    </source>
</evidence>
<name>A0A939DRP1_9ALTE</name>
<dbReference type="AlphaFoldDB" id="A0A939DRP1"/>